<dbReference type="EC" id="1.5.1.3" evidence="3"/>
<dbReference type="Gene3D" id="3.40.430.10">
    <property type="entry name" value="Dihydrofolate Reductase, subunit A"/>
    <property type="match status" value="1"/>
</dbReference>
<accession>A0ABQ4KA66</accession>
<evidence type="ECO:0000256" key="1">
    <source>
        <dbReference type="ARBA" id="ARBA00004903"/>
    </source>
</evidence>
<protein>
    <recommendedName>
        <fullName evidence="3">dihydrofolate reductase</fullName>
        <ecNumber evidence="3">1.5.1.3</ecNumber>
    </recommendedName>
</protein>
<keyword evidence="4" id="KW-0554">One-carbon metabolism</keyword>
<comment type="similarity">
    <text evidence="2">Belongs to the dihydrofolate reductase family.</text>
</comment>
<sequence>MSINLIACCDLNRAIGYQGKLLTRLPKDLKRFKELTTNNFIVMGRRTYQEIGEPLPNRTNLILSKSGDFDFHQDLYVYNSAESILQEYYDHADEDAQLYVCGGEQVYNCFMPHADKIYLTIVSHKFENADTYFSTDSLDDFKITSYVKHKADNNHPYDYAFVEYTRGKRGE</sequence>
<evidence type="ECO:0000259" key="7">
    <source>
        <dbReference type="PROSITE" id="PS51330"/>
    </source>
</evidence>
<comment type="pathway">
    <text evidence="1">Cofactor biosynthesis; tetrahydrofolate biosynthesis; 5,6,7,8-tetrahydrofolate from 7,8-dihydrofolate: step 1/1.</text>
</comment>
<keyword evidence="6" id="KW-0560">Oxidoreductase</keyword>
<keyword evidence="5" id="KW-0521">NADP</keyword>
<keyword evidence="9" id="KW-1185">Reference proteome</keyword>
<name>A0ABQ4KA66_9BACI</name>
<evidence type="ECO:0000256" key="6">
    <source>
        <dbReference type="ARBA" id="ARBA00023002"/>
    </source>
</evidence>
<evidence type="ECO:0000256" key="2">
    <source>
        <dbReference type="ARBA" id="ARBA00009539"/>
    </source>
</evidence>
<dbReference type="PANTHER" id="PTHR48069:SF3">
    <property type="entry name" value="DIHYDROFOLATE REDUCTASE"/>
    <property type="match status" value="1"/>
</dbReference>
<proteinExistence type="inferred from homology"/>
<reference evidence="8 9" key="1">
    <citation type="submission" date="2021-03" db="EMBL/GenBank/DDBJ databases">
        <title>Antimicrobial resistance genes in bacteria isolated from Japanese honey, and their potential for conferring macrolide and lincosamide resistance in the American foulbrood pathogen Paenibacillus larvae.</title>
        <authorList>
            <person name="Okamoto M."/>
            <person name="Kumagai M."/>
            <person name="Kanamori H."/>
            <person name="Takamatsu D."/>
        </authorList>
    </citation>
    <scope>NUCLEOTIDE SEQUENCE [LARGE SCALE GENOMIC DNA]</scope>
    <source>
        <strain evidence="8 9">J1TS3</strain>
    </source>
</reference>
<dbReference type="CDD" id="cd00209">
    <property type="entry name" value="DHFR"/>
    <property type="match status" value="1"/>
</dbReference>
<evidence type="ECO:0000256" key="5">
    <source>
        <dbReference type="ARBA" id="ARBA00022857"/>
    </source>
</evidence>
<dbReference type="PANTHER" id="PTHR48069">
    <property type="entry name" value="DIHYDROFOLATE REDUCTASE"/>
    <property type="match status" value="1"/>
</dbReference>
<comment type="caution">
    <text evidence="8">The sequence shown here is derived from an EMBL/GenBank/DDBJ whole genome shotgun (WGS) entry which is preliminary data.</text>
</comment>
<dbReference type="RefSeq" id="WP_212963626.1">
    <property type="nucleotide sequence ID" value="NZ_BOQT01000018.1"/>
</dbReference>
<evidence type="ECO:0000256" key="3">
    <source>
        <dbReference type="ARBA" id="ARBA00012856"/>
    </source>
</evidence>
<dbReference type="InterPro" id="IPR012259">
    <property type="entry name" value="DHFR"/>
</dbReference>
<dbReference type="Proteomes" id="UP000680279">
    <property type="component" value="Unassembled WGS sequence"/>
</dbReference>
<evidence type="ECO:0000313" key="9">
    <source>
        <dbReference type="Proteomes" id="UP000680279"/>
    </source>
</evidence>
<dbReference type="EMBL" id="BOQT01000018">
    <property type="protein sequence ID" value="GIN22496.1"/>
    <property type="molecule type" value="Genomic_DNA"/>
</dbReference>
<dbReference type="Pfam" id="PF00186">
    <property type="entry name" value="DHFR_1"/>
    <property type="match status" value="1"/>
</dbReference>
<gene>
    <name evidence="8" type="primary">folA</name>
    <name evidence="8" type="ORF">J1TS3_36300</name>
</gene>
<evidence type="ECO:0000256" key="4">
    <source>
        <dbReference type="ARBA" id="ARBA00022563"/>
    </source>
</evidence>
<organism evidence="8 9">
    <name type="scientific">Siminovitchia fordii</name>
    <dbReference type="NCBI Taxonomy" id="254759"/>
    <lineage>
        <taxon>Bacteria</taxon>
        <taxon>Bacillati</taxon>
        <taxon>Bacillota</taxon>
        <taxon>Bacilli</taxon>
        <taxon>Bacillales</taxon>
        <taxon>Bacillaceae</taxon>
        <taxon>Siminovitchia</taxon>
    </lineage>
</organism>
<dbReference type="SUPFAM" id="SSF53597">
    <property type="entry name" value="Dihydrofolate reductase-like"/>
    <property type="match status" value="1"/>
</dbReference>
<evidence type="ECO:0000313" key="8">
    <source>
        <dbReference type="EMBL" id="GIN22496.1"/>
    </source>
</evidence>
<dbReference type="InterPro" id="IPR001796">
    <property type="entry name" value="DHFR_dom"/>
</dbReference>
<dbReference type="InterPro" id="IPR024072">
    <property type="entry name" value="DHFR-like_dom_sf"/>
</dbReference>
<feature type="domain" description="DHFR" evidence="7">
    <location>
        <begin position="2"/>
        <end position="166"/>
    </location>
</feature>
<dbReference type="PRINTS" id="PR00070">
    <property type="entry name" value="DHFR"/>
</dbReference>
<dbReference type="PROSITE" id="PS51330">
    <property type="entry name" value="DHFR_2"/>
    <property type="match status" value="1"/>
</dbReference>